<evidence type="ECO:0000256" key="3">
    <source>
        <dbReference type="SAM" id="MobiDB-lite"/>
    </source>
</evidence>
<feature type="coiled-coil region" evidence="2">
    <location>
        <begin position="1019"/>
        <end position="1046"/>
    </location>
</feature>
<keyword evidence="1" id="KW-0328">Glycosyltransferase</keyword>
<dbReference type="InterPro" id="IPR001296">
    <property type="entry name" value="Glyco_trans_1"/>
</dbReference>
<dbReference type="OMA" id="HETGHCI"/>
<keyword evidence="2" id="KW-0175">Coiled coil</keyword>
<evidence type="ECO:0000259" key="5">
    <source>
        <dbReference type="Pfam" id="PF00534"/>
    </source>
</evidence>
<dbReference type="EMBL" id="KZ772730">
    <property type="protein sequence ID" value="PTQ37292.1"/>
    <property type="molecule type" value="Genomic_DNA"/>
</dbReference>
<dbReference type="PANTHER" id="PTHR46635:SF2">
    <property type="entry name" value="GLYCOSYL TRANSFERASE FAMILY 1 DOMAIN-CONTAINING PROTEIN"/>
    <property type="match status" value="1"/>
</dbReference>
<dbReference type="Gene3D" id="3.40.50.2000">
    <property type="entry name" value="Glycogen Phosphorylase B"/>
    <property type="match status" value="1"/>
</dbReference>
<proteinExistence type="predicted"/>
<dbReference type="Pfam" id="PF00534">
    <property type="entry name" value="Glycos_transf_1"/>
    <property type="match status" value="1"/>
</dbReference>
<evidence type="ECO:0000256" key="2">
    <source>
        <dbReference type="SAM" id="Coils"/>
    </source>
</evidence>
<name>A0A2R6WTV4_MARPO</name>
<dbReference type="GO" id="GO:0016757">
    <property type="term" value="F:glycosyltransferase activity"/>
    <property type="evidence" value="ECO:0007669"/>
    <property type="project" value="UniProtKB-KW"/>
</dbReference>
<feature type="region of interest" description="Disordered" evidence="3">
    <location>
        <begin position="1"/>
        <end position="53"/>
    </location>
</feature>
<dbReference type="OrthoDB" id="1592604at2759"/>
<dbReference type="Proteomes" id="UP000244005">
    <property type="component" value="Unassembled WGS sequence"/>
</dbReference>
<feature type="domain" description="Glycosyl transferase family 1" evidence="5">
    <location>
        <begin position="383"/>
        <end position="534"/>
    </location>
</feature>
<accession>A0A2R6WTV4</accession>
<dbReference type="AlphaFoldDB" id="A0A2R6WTV4"/>
<evidence type="ECO:0000313" key="7">
    <source>
        <dbReference type="Proteomes" id="UP000244005"/>
    </source>
</evidence>
<dbReference type="Gramene" id="Mp5g20940.1">
    <property type="protein sequence ID" value="Mp5g20940.1.cds"/>
    <property type="gene ID" value="Mp5g20940"/>
</dbReference>
<organism evidence="6 7">
    <name type="scientific">Marchantia polymorpha</name>
    <name type="common">Common liverwort</name>
    <name type="synonym">Marchantia aquatica</name>
    <dbReference type="NCBI Taxonomy" id="3197"/>
    <lineage>
        <taxon>Eukaryota</taxon>
        <taxon>Viridiplantae</taxon>
        <taxon>Streptophyta</taxon>
        <taxon>Embryophyta</taxon>
        <taxon>Marchantiophyta</taxon>
        <taxon>Marchantiopsida</taxon>
        <taxon>Marchantiidae</taxon>
        <taxon>Marchantiales</taxon>
        <taxon>Marchantiaceae</taxon>
        <taxon>Marchantia</taxon>
    </lineage>
</organism>
<sequence length="1077" mass="123498">MWDITSQASRGVGTRSDRSNTMRGTSLPLKRAQSITPDRTTERPGKSNGVSNVAVQEHGEGVALLFKGRTKLEGGYFWKNRLVLIRVLITFMAACCLATTLMQGSIVRLLKHTDFLTLPDGNYIRDTESARVSPGVFPHCERAVWMAASSFRAHLPDKPSLEELENLGRFSRRPARLAIICPNLGSVPDSLYMITIAKFLHLLGYELEVYARKDGHLRFAWDDLGVPVNLLTVNESYKVPIDWSKFEGVIAVSLAAKKILNSLVEDPFVDIPVIWIIPEKVILKQDPGFNSSVDLKNVLDSWQEVFNRTSVVVFPNYYLPMAYREFFNEKFYVVAGSPWDVWESEHYMKTHRREDVRSKLDLSSKDFALVVIGNPCVYNGVWKEHALVMKAAASLMSAGYSLDDATFGPVRVFVLGHGNSSSPYKDALQVMAQHVGLPSGLVQHVGVDEDIHGLLWASDAVVYTSVTEEHGFPPILVRSLTFQRPVIVPDIAPMNKHISDGHNGFLFPPGDDEVLTQILWDIKNSPSRTNDIAAEGKFMAEDLNSRDAVLEYGHLLESLLDFPEDCILPRPTDKIQGLVPRGWNWDILTEFPEFPVAEENSTVKDLFFLKSETDLKPIENEFDTMDFDNNSLEEWDLLEDEEQQRVAFDSDYKDEIEEDQITDRLETLRTSFEEVSKFVKKMETRWQKDDHRERENLELERVGQPLVIYETFRGSGAWSFLHREHLLYQGLSLSTKGKRPDADDIDGQARLPLLNESYYRDVLCEFGGFFAMGNFIDRVHRNLWIGFQPWRAVSQKVALTQEAETSLIRAVNSSEDGDALYFWSQSDSQLPEDFWDMCDAVNGGNCRSVFLETWKQMYGLPSTWMRLPPMPSHGGTWSTMNCWALPTSSFLEFVRFARIFVDVLDAQHYVEHHEEGRCCLSRSKAEGQHCYCRLLEGLINVWAYHSARKMIYVDPNSGAMREQHSLQDRKGIIWAKFFQPDLLQNMDEDLAEEYDDERPNKRWIWPLTGEVFWRGSIDKERQERYRAKLEKKRRQLERQARQSKYKQKPIGKVLKTESKSGIVMRKLRHHQVSPTSL</sequence>
<keyword evidence="1" id="KW-0808">Transferase</keyword>
<keyword evidence="7" id="KW-1185">Reference proteome</keyword>
<dbReference type="SUPFAM" id="SSF53756">
    <property type="entry name" value="UDP-Glycosyltransferase/glycogen phosphorylase"/>
    <property type="match status" value="1"/>
</dbReference>
<keyword evidence="4" id="KW-0812">Transmembrane</keyword>
<feature type="transmembrane region" description="Helical" evidence="4">
    <location>
        <begin position="83"/>
        <end position="102"/>
    </location>
</feature>
<evidence type="ECO:0000256" key="1">
    <source>
        <dbReference type="ARBA" id="ARBA00022676"/>
    </source>
</evidence>
<protein>
    <recommendedName>
        <fullName evidence="5">Glycosyl transferase family 1 domain-containing protein</fullName>
    </recommendedName>
</protein>
<keyword evidence="4" id="KW-0472">Membrane</keyword>
<evidence type="ECO:0000256" key="4">
    <source>
        <dbReference type="SAM" id="Phobius"/>
    </source>
</evidence>
<evidence type="ECO:0000313" key="6">
    <source>
        <dbReference type="EMBL" id="PTQ37292.1"/>
    </source>
</evidence>
<reference evidence="7" key="1">
    <citation type="journal article" date="2017" name="Cell">
        <title>Insights into land plant evolution garnered from the Marchantia polymorpha genome.</title>
        <authorList>
            <person name="Bowman J.L."/>
            <person name="Kohchi T."/>
            <person name="Yamato K.T."/>
            <person name="Jenkins J."/>
            <person name="Shu S."/>
            <person name="Ishizaki K."/>
            <person name="Yamaoka S."/>
            <person name="Nishihama R."/>
            <person name="Nakamura Y."/>
            <person name="Berger F."/>
            <person name="Adam C."/>
            <person name="Aki S.S."/>
            <person name="Althoff F."/>
            <person name="Araki T."/>
            <person name="Arteaga-Vazquez M.A."/>
            <person name="Balasubrmanian S."/>
            <person name="Barry K."/>
            <person name="Bauer D."/>
            <person name="Boehm C.R."/>
            <person name="Briginshaw L."/>
            <person name="Caballero-Perez J."/>
            <person name="Catarino B."/>
            <person name="Chen F."/>
            <person name="Chiyoda S."/>
            <person name="Chovatia M."/>
            <person name="Davies K.M."/>
            <person name="Delmans M."/>
            <person name="Demura T."/>
            <person name="Dierschke T."/>
            <person name="Dolan L."/>
            <person name="Dorantes-Acosta A.E."/>
            <person name="Eklund D.M."/>
            <person name="Florent S.N."/>
            <person name="Flores-Sandoval E."/>
            <person name="Fujiyama A."/>
            <person name="Fukuzawa H."/>
            <person name="Galik B."/>
            <person name="Grimanelli D."/>
            <person name="Grimwood J."/>
            <person name="Grossniklaus U."/>
            <person name="Hamada T."/>
            <person name="Haseloff J."/>
            <person name="Hetherington A.J."/>
            <person name="Higo A."/>
            <person name="Hirakawa Y."/>
            <person name="Hundley H.N."/>
            <person name="Ikeda Y."/>
            <person name="Inoue K."/>
            <person name="Inoue S.I."/>
            <person name="Ishida S."/>
            <person name="Jia Q."/>
            <person name="Kakita M."/>
            <person name="Kanazawa T."/>
            <person name="Kawai Y."/>
            <person name="Kawashima T."/>
            <person name="Kennedy M."/>
            <person name="Kinose K."/>
            <person name="Kinoshita T."/>
            <person name="Kohara Y."/>
            <person name="Koide E."/>
            <person name="Komatsu K."/>
            <person name="Kopischke S."/>
            <person name="Kubo M."/>
            <person name="Kyozuka J."/>
            <person name="Lagercrantz U."/>
            <person name="Lin S.S."/>
            <person name="Lindquist E."/>
            <person name="Lipzen A.M."/>
            <person name="Lu C.W."/>
            <person name="De Luna E."/>
            <person name="Martienssen R.A."/>
            <person name="Minamino N."/>
            <person name="Mizutani M."/>
            <person name="Mizutani M."/>
            <person name="Mochizuki N."/>
            <person name="Monte I."/>
            <person name="Mosher R."/>
            <person name="Nagasaki H."/>
            <person name="Nakagami H."/>
            <person name="Naramoto S."/>
            <person name="Nishitani K."/>
            <person name="Ohtani M."/>
            <person name="Okamoto T."/>
            <person name="Okumura M."/>
            <person name="Phillips J."/>
            <person name="Pollak B."/>
            <person name="Reinders A."/>
            <person name="Rovekamp M."/>
            <person name="Sano R."/>
            <person name="Sawa S."/>
            <person name="Schmid M.W."/>
            <person name="Shirakawa M."/>
            <person name="Solano R."/>
            <person name="Spunde A."/>
            <person name="Suetsugu N."/>
            <person name="Sugano S."/>
            <person name="Sugiyama A."/>
            <person name="Sun R."/>
            <person name="Suzuki Y."/>
            <person name="Takenaka M."/>
            <person name="Takezawa D."/>
            <person name="Tomogane H."/>
            <person name="Tsuzuki M."/>
            <person name="Ueda T."/>
            <person name="Umeda M."/>
            <person name="Ward J.M."/>
            <person name="Watanabe Y."/>
            <person name="Yazaki K."/>
            <person name="Yokoyama R."/>
            <person name="Yoshitake Y."/>
            <person name="Yotsui I."/>
            <person name="Zachgo S."/>
            <person name="Schmutz J."/>
        </authorList>
    </citation>
    <scope>NUCLEOTIDE SEQUENCE [LARGE SCALE GENOMIC DNA]</scope>
    <source>
        <strain evidence="7">Tak-1</strain>
    </source>
</reference>
<dbReference type="PANTHER" id="PTHR46635">
    <property type="entry name" value="GLYCOSYL TRANSFERASE FAMILY 1 PROTEIN"/>
    <property type="match status" value="1"/>
</dbReference>
<keyword evidence="4" id="KW-1133">Transmembrane helix</keyword>
<gene>
    <name evidence="6" type="ORF">MARPO_0058s0074</name>
</gene>